<evidence type="ECO:0000313" key="1">
    <source>
        <dbReference type="EMBL" id="WDI05151.1"/>
    </source>
</evidence>
<sequence>MYVRGAVNVGKYIGKQVPSMFEKNTQRSINNLYTGFGLSRKGKAVALTGMGAYGGYQVINGQSEAGNRNAMDAMDDRGIMSLPGTRSDGMGYLGDPAGNQDLAARGDLVFALHNLRHGG</sequence>
<reference evidence="1 2" key="1">
    <citation type="submission" date="2023-02" db="EMBL/GenBank/DDBJ databases">
        <title>Pathogen: clinical or host-associated sample.</title>
        <authorList>
            <person name="Hergert J."/>
            <person name="Casey R."/>
            <person name="Wagner J."/>
            <person name="Young E.L."/>
            <person name="Oakeson K.F."/>
        </authorList>
    </citation>
    <scope>NUCLEOTIDE SEQUENCE [LARGE SCALE GENOMIC DNA]</scope>
    <source>
        <strain evidence="1 2">2022CK-00829</strain>
        <plasmid evidence="1 2">unnamed1</plasmid>
    </source>
</reference>
<dbReference type="RefSeq" id="WP_274338740.1">
    <property type="nucleotide sequence ID" value="NZ_CP118109.1"/>
</dbReference>
<accession>A0ABY7XH30</accession>
<name>A0ABY7XH30_9BACL</name>
<organism evidence="1 2">
    <name type="scientific">Paenibacillus urinalis</name>
    <dbReference type="NCBI Taxonomy" id="521520"/>
    <lineage>
        <taxon>Bacteria</taxon>
        <taxon>Bacillati</taxon>
        <taxon>Bacillota</taxon>
        <taxon>Bacilli</taxon>
        <taxon>Bacillales</taxon>
        <taxon>Paenibacillaceae</taxon>
        <taxon>Paenibacillus</taxon>
    </lineage>
</organism>
<geneLocation type="plasmid" evidence="1 2">
    <name>unnamed1</name>
</geneLocation>
<keyword evidence="2" id="KW-1185">Reference proteome</keyword>
<gene>
    <name evidence="1" type="ORF">PUW25_25420</name>
</gene>
<proteinExistence type="predicted"/>
<protein>
    <submittedName>
        <fullName evidence="1">Uncharacterized protein</fullName>
    </submittedName>
</protein>
<keyword evidence="1" id="KW-0614">Plasmid</keyword>
<evidence type="ECO:0000313" key="2">
    <source>
        <dbReference type="Proteomes" id="UP001221519"/>
    </source>
</evidence>
<dbReference type="Proteomes" id="UP001221519">
    <property type="component" value="Plasmid unnamed1"/>
</dbReference>
<dbReference type="EMBL" id="CP118109">
    <property type="protein sequence ID" value="WDI05151.1"/>
    <property type="molecule type" value="Genomic_DNA"/>
</dbReference>